<sequence>MKFENRIQRYHHVFTKTDKQIVDYIQNNDFDDTFSTINSLAYAIGTSPATITRFSNKLNYENFQDLKFNLQQEMTDKKIENSPLIQRIHKYHQDIIQQTGEFIADDKIQSFVNQIIRSRQIIYAGLGSSGLSATEFYYRMMRMGLKGNVSTDAHQMKIFASLLSASDTFVAISNSGETAELIAAAEIAHEQGAYVVAITNYEGSALTQCADLVLITTDQSRINDSRFINTQIATLFLIDIVSYLLLDDEYMQGVYQKTKHVILNE</sequence>
<evidence type="ECO:0000313" key="6">
    <source>
        <dbReference type="EMBL" id="PTI77542.1"/>
    </source>
</evidence>
<dbReference type="GO" id="GO:0003700">
    <property type="term" value="F:DNA-binding transcription factor activity"/>
    <property type="evidence" value="ECO:0007669"/>
    <property type="project" value="InterPro"/>
</dbReference>
<keyword evidence="2" id="KW-0238">DNA-binding</keyword>
<name>A0A9Q6HRS0_9STAP</name>
<dbReference type="PANTHER" id="PTHR30514:SF21">
    <property type="entry name" value="RPIR-FAMILY TRANSCRIPTIONAL REGULATOR"/>
    <property type="match status" value="1"/>
</dbReference>
<organism evidence="6 7">
    <name type="scientific">Staphylococcus succinus</name>
    <dbReference type="NCBI Taxonomy" id="61015"/>
    <lineage>
        <taxon>Bacteria</taxon>
        <taxon>Bacillati</taxon>
        <taxon>Bacillota</taxon>
        <taxon>Bacilli</taxon>
        <taxon>Bacillales</taxon>
        <taxon>Staphylococcaceae</taxon>
        <taxon>Staphylococcus</taxon>
    </lineage>
</organism>
<dbReference type="InterPro" id="IPR035472">
    <property type="entry name" value="RpiR-like_SIS"/>
</dbReference>
<feature type="domain" description="SIS" evidence="5">
    <location>
        <begin position="111"/>
        <end position="251"/>
    </location>
</feature>
<evidence type="ECO:0000313" key="7">
    <source>
        <dbReference type="Proteomes" id="UP000241960"/>
    </source>
</evidence>
<dbReference type="Gene3D" id="1.10.10.10">
    <property type="entry name" value="Winged helix-like DNA-binding domain superfamily/Winged helix DNA-binding domain"/>
    <property type="match status" value="1"/>
</dbReference>
<reference evidence="6 7" key="1">
    <citation type="journal article" date="2016" name="Front. Microbiol.">
        <title>Comprehensive Phylogenetic Analysis of Bovine Non-aureus Staphylococci Species Based on Whole-Genome Sequencing.</title>
        <authorList>
            <person name="Naushad S."/>
            <person name="Barkema H.W."/>
            <person name="Luby C."/>
            <person name="Condas L.A."/>
            <person name="Nobrega D.B."/>
            <person name="Carson D.A."/>
            <person name="De Buck J."/>
        </authorList>
    </citation>
    <scope>NUCLEOTIDE SEQUENCE [LARGE SCALE GENOMIC DNA]</scope>
    <source>
        <strain evidence="6 7">SNUC 1231</strain>
    </source>
</reference>
<dbReference type="EMBL" id="PZFQ01000002">
    <property type="protein sequence ID" value="PTI77542.1"/>
    <property type="molecule type" value="Genomic_DNA"/>
</dbReference>
<comment type="caution">
    <text evidence="6">The sequence shown here is derived from an EMBL/GenBank/DDBJ whole genome shotgun (WGS) entry which is preliminary data.</text>
</comment>
<dbReference type="PANTHER" id="PTHR30514">
    <property type="entry name" value="GLUCOKINASE"/>
    <property type="match status" value="1"/>
</dbReference>
<dbReference type="CDD" id="cd05013">
    <property type="entry name" value="SIS_RpiR"/>
    <property type="match status" value="1"/>
</dbReference>
<keyword evidence="3" id="KW-0804">Transcription</keyword>
<dbReference type="InterPro" id="IPR000281">
    <property type="entry name" value="HTH_RpiR"/>
</dbReference>
<dbReference type="Proteomes" id="UP000241960">
    <property type="component" value="Unassembled WGS sequence"/>
</dbReference>
<dbReference type="PROSITE" id="PS51071">
    <property type="entry name" value="HTH_RPIR"/>
    <property type="match status" value="1"/>
</dbReference>
<dbReference type="GO" id="GO:0003677">
    <property type="term" value="F:DNA binding"/>
    <property type="evidence" value="ECO:0007669"/>
    <property type="project" value="UniProtKB-KW"/>
</dbReference>
<keyword evidence="1" id="KW-0805">Transcription regulation</keyword>
<feature type="domain" description="HTH rpiR-type" evidence="4">
    <location>
        <begin position="1"/>
        <end position="77"/>
    </location>
</feature>
<dbReference type="GO" id="GO:1901135">
    <property type="term" value="P:carbohydrate derivative metabolic process"/>
    <property type="evidence" value="ECO:0007669"/>
    <property type="project" value="InterPro"/>
</dbReference>
<protein>
    <submittedName>
        <fullName evidence="6">MurR/RpiR family transcriptional regulator</fullName>
    </submittedName>
</protein>
<dbReference type="SUPFAM" id="SSF53697">
    <property type="entry name" value="SIS domain"/>
    <property type="match status" value="1"/>
</dbReference>
<dbReference type="GO" id="GO:0097367">
    <property type="term" value="F:carbohydrate derivative binding"/>
    <property type="evidence" value="ECO:0007669"/>
    <property type="project" value="InterPro"/>
</dbReference>
<dbReference type="RefSeq" id="WP_069823035.1">
    <property type="nucleotide sequence ID" value="NZ_CP018199.1"/>
</dbReference>
<evidence type="ECO:0000256" key="1">
    <source>
        <dbReference type="ARBA" id="ARBA00023015"/>
    </source>
</evidence>
<dbReference type="AlphaFoldDB" id="A0A9Q6HRS0"/>
<evidence type="ECO:0000256" key="3">
    <source>
        <dbReference type="ARBA" id="ARBA00023163"/>
    </source>
</evidence>
<gene>
    <name evidence="6" type="ORF">BU058_00960</name>
</gene>
<dbReference type="Pfam" id="PF01380">
    <property type="entry name" value="SIS"/>
    <property type="match status" value="1"/>
</dbReference>
<evidence type="ECO:0000259" key="5">
    <source>
        <dbReference type="PROSITE" id="PS51464"/>
    </source>
</evidence>
<dbReference type="PROSITE" id="PS51464">
    <property type="entry name" value="SIS"/>
    <property type="match status" value="1"/>
</dbReference>
<accession>A0A9Q6HRS0</accession>
<dbReference type="InterPro" id="IPR036388">
    <property type="entry name" value="WH-like_DNA-bd_sf"/>
</dbReference>
<dbReference type="InterPro" id="IPR046348">
    <property type="entry name" value="SIS_dom_sf"/>
</dbReference>
<evidence type="ECO:0000259" key="4">
    <source>
        <dbReference type="PROSITE" id="PS51071"/>
    </source>
</evidence>
<dbReference type="InterPro" id="IPR009057">
    <property type="entry name" value="Homeodomain-like_sf"/>
</dbReference>
<dbReference type="InterPro" id="IPR047640">
    <property type="entry name" value="RpiR-like"/>
</dbReference>
<dbReference type="Pfam" id="PF01418">
    <property type="entry name" value="HTH_6"/>
    <property type="match status" value="1"/>
</dbReference>
<evidence type="ECO:0000256" key="2">
    <source>
        <dbReference type="ARBA" id="ARBA00023125"/>
    </source>
</evidence>
<proteinExistence type="predicted"/>
<dbReference type="InterPro" id="IPR001347">
    <property type="entry name" value="SIS_dom"/>
</dbReference>
<dbReference type="Gene3D" id="3.40.50.10490">
    <property type="entry name" value="Glucose-6-phosphate isomerase like protein, domain 1"/>
    <property type="match status" value="1"/>
</dbReference>
<dbReference type="SUPFAM" id="SSF46689">
    <property type="entry name" value="Homeodomain-like"/>
    <property type="match status" value="1"/>
</dbReference>